<organism evidence="2 3">
    <name type="scientific">Brevibacterium salitolerans</name>
    <dbReference type="NCBI Taxonomy" id="1403566"/>
    <lineage>
        <taxon>Bacteria</taxon>
        <taxon>Bacillati</taxon>
        <taxon>Actinomycetota</taxon>
        <taxon>Actinomycetes</taxon>
        <taxon>Micrococcales</taxon>
        <taxon>Brevibacteriaceae</taxon>
        <taxon>Brevibacterium</taxon>
    </lineage>
</organism>
<dbReference type="Proteomes" id="UP001500984">
    <property type="component" value="Unassembled WGS sequence"/>
</dbReference>
<evidence type="ECO:0000313" key="2">
    <source>
        <dbReference type="EMBL" id="GAA2104419.1"/>
    </source>
</evidence>
<comment type="caution">
    <text evidence="2">The sequence shown here is derived from an EMBL/GenBank/DDBJ whole genome shotgun (WGS) entry which is preliminary data.</text>
</comment>
<dbReference type="Pfam" id="PF01177">
    <property type="entry name" value="Asp_Glu_race"/>
    <property type="match status" value="1"/>
</dbReference>
<name>A0ABP5IQC6_9MICO</name>
<evidence type="ECO:0000313" key="3">
    <source>
        <dbReference type="Proteomes" id="UP001500984"/>
    </source>
</evidence>
<dbReference type="Gene3D" id="3.40.50.12500">
    <property type="match status" value="1"/>
</dbReference>
<dbReference type="InterPro" id="IPR053714">
    <property type="entry name" value="Iso_Racemase_Enz_sf"/>
</dbReference>
<dbReference type="PANTHER" id="PTHR28047:SF5">
    <property type="entry name" value="PROTEIN DCG1"/>
    <property type="match status" value="1"/>
</dbReference>
<dbReference type="InterPro" id="IPR052186">
    <property type="entry name" value="Hydantoin_racemase-like"/>
</dbReference>
<protein>
    <submittedName>
        <fullName evidence="2">Aspartate/glutamate racemase family protein</fullName>
    </submittedName>
</protein>
<accession>A0ABP5IQC6</accession>
<proteinExistence type="inferred from homology"/>
<comment type="similarity">
    <text evidence="1">Belongs to the HyuE racemase family.</text>
</comment>
<sequence>MHLRVILPVTARKLLQPVLEEAQSWASPGVTVDCAQIAHGPESIESDYDEAVATPGILTAVSQAVEDGVEGVFISCFAEPAVHAAREIAPFPVFGGFQPSVHAALGMADRIGILSILPDVVPGLDRKIAAYGLSQRIVDVGVIDMPVLDVDQHDLLLDRLEHVATDQIARVRAEAFVLGCTGMLGVASGLQQRLRPTFGEIPVVDPTGAAILALETAVRLGIRPSARAYHPPRPKQRT</sequence>
<dbReference type="PANTHER" id="PTHR28047">
    <property type="entry name" value="PROTEIN DCG1"/>
    <property type="match status" value="1"/>
</dbReference>
<keyword evidence="3" id="KW-1185">Reference proteome</keyword>
<evidence type="ECO:0000256" key="1">
    <source>
        <dbReference type="ARBA" id="ARBA00038414"/>
    </source>
</evidence>
<dbReference type="InterPro" id="IPR015942">
    <property type="entry name" value="Asp/Glu/hydantoin_racemase"/>
</dbReference>
<gene>
    <name evidence="2" type="ORF">GCM10009823_29090</name>
</gene>
<reference evidence="3" key="1">
    <citation type="journal article" date="2019" name="Int. J. Syst. Evol. Microbiol.">
        <title>The Global Catalogue of Microorganisms (GCM) 10K type strain sequencing project: providing services to taxonomists for standard genome sequencing and annotation.</title>
        <authorList>
            <consortium name="The Broad Institute Genomics Platform"/>
            <consortium name="The Broad Institute Genome Sequencing Center for Infectious Disease"/>
            <person name="Wu L."/>
            <person name="Ma J."/>
        </authorList>
    </citation>
    <scope>NUCLEOTIDE SEQUENCE [LARGE SCALE GENOMIC DNA]</scope>
    <source>
        <strain evidence="3">JCM 15900</strain>
    </source>
</reference>
<dbReference type="EMBL" id="BAAAPZ010000017">
    <property type="protein sequence ID" value="GAA2104419.1"/>
    <property type="molecule type" value="Genomic_DNA"/>
</dbReference>